<dbReference type="PANTHER" id="PTHR30154:SF34">
    <property type="entry name" value="TRANSCRIPTIONAL REGULATOR AZLB"/>
    <property type="match status" value="1"/>
</dbReference>
<dbReference type="Pfam" id="PF01037">
    <property type="entry name" value="AsnC_trans_reg"/>
    <property type="match status" value="1"/>
</dbReference>
<dbReference type="SMART" id="SM00344">
    <property type="entry name" value="HTH_ASNC"/>
    <property type="match status" value="1"/>
</dbReference>
<name>A0A248JW95_9PROT</name>
<evidence type="ECO:0000256" key="3">
    <source>
        <dbReference type="ARBA" id="ARBA00023163"/>
    </source>
</evidence>
<dbReference type="Pfam" id="PF13404">
    <property type="entry name" value="HTH_AsnC-type"/>
    <property type="match status" value="1"/>
</dbReference>
<dbReference type="KEGG" id="nao:Y958_17810"/>
<dbReference type="SUPFAM" id="SSF54909">
    <property type="entry name" value="Dimeric alpha+beta barrel"/>
    <property type="match status" value="1"/>
</dbReference>
<dbReference type="InterPro" id="IPR019887">
    <property type="entry name" value="Tscrpt_reg_AsnC/Lrp_C"/>
</dbReference>
<reference evidence="5 6" key="1">
    <citation type="submission" date="2017-06" db="EMBL/GenBank/DDBJ databases">
        <title>Complete genome sequence of Nitrospirillum amazonense strain CBAmC, an endophytic nitrogen-fixing and plant growth-promoting bacterium, isolated from sugarcane.</title>
        <authorList>
            <person name="Schwab S."/>
            <person name="dos Santos Teixeira K.R."/>
            <person name="Simoes Araujo J.L."/>
            <person name="Soares Vidal M."/>
            <person name="Borges de Freitas H.R."/>
            <person name="Rivello Crivelaro A.L."/>
            <person name="Bueno de Camargo Nunes A."/>
            <person name="dos Santos C.M."/>
            <person name="Palmeira da Silva Rosa D."/>
            <person name="da Silva Padilha D."/>
            <person name="da Silva E."/>
            <person name="Araujo Terra L."/>
            <person name="Soares Mendes V."/>
            <person name="Farinelli L."/>
            <person name="Magalhaes Cruz L."/>
            <person name="Baldani J.I."/>
        </authorList>
    </citation>
    <scope>NUCLEOTIDE SEQUENCE [LARGE SCALE GENOMIC DNA]</scope>
    <source>
        <strain evidence="5 6">CBAmC</strain>
    </source>
</reference>
<dbReference type="RefSeq" id="WP_088873310.1">
    <property type="nucleotide sequence ID" value="NZ_CP022111.1"/>
</dbReference>
<dbReference type="InterPro" id="IPR011008">
    <property type="entry name" value="Dimeric_a/b-barrel"/>
</dbReference>
<dbReference type="GO" id="GO:0043200">
    <property type="term" value="P:response to amino acid"/>
    <property type="evidence" value="ECO:0007669"/>
    <property type="project" value="TreeGrafter"/>
</dbReference>
<keyword evidence="2" id="KW-0238">DNA-binding</keyword>
<keyword evidence="6" id="KW-1185">Reference proteome</keyword>
<dbReference type="PANTHER" id="PTHR30154">
    <property type="entry name" value="LEUCINE-RESPONSIVE REGULATORY PROTEIN"/>
    <property type="match status" value="1"/>
</dbReference>
<dbReference type="Proteomes" id="UP000197153">
    <property type="component" value="Chromosome 2"/>
</dbReference>
<dbReference type="PROSITE" id="PS50956">
    <property type="entry name" value="HTH_ASNC_2"/>
    <property type="match status" value="1"/>
</dbReference>
<evidence type="ECO:0000259" key="4">
    <source>
        <dbReference type="PROSITE" id="PS50956"/>
    </source>
</evidence>
<dbReference type="PRINTS" id="PR00033">
    <property type="entry name" value="HTHASNC"/>
</dbReference>
<dbReference type="GO" id="GO:0005829">
    <property type="term" value="C:cytosol"/>
    <property type="evidence" value="ECO:0007669"/>
    <property type="project" value="TreeGrafter"/>
</dbReference>
<dbReference type="InterPro" id="IPR036390">
    <property type="entry name" value="WH_DNA-bd_sf"/>
</dbReference>
<dbReference type="InterPro" id="IPR036388">
    <property type="entry name" value="WH-like_DNA-bd_sf"/>
</dbReference>
<evidence type="ECO:0000256" key="2">
    <source>
        <dbReference type="ARBA" id="ARBA00023125"/>
    </source>
</evidence>
<dbReference type="SUPFAM" id="SSF46785">
    <property type="entry name" value="Winged helix' DNA-binding domain"/>
    <property type="match status" value="1"/>
</dbReference>
<proteinExistence type="predicted"/>
<dbReference type="InterPro" id="IPR019888">
    <property type="entry name" value="Tscrpt_reg_AsnC-like"/>
</dbReference>
<keyword evidence="3" id="KW-0804">Transcription</keyword>
<dbReference type="GO" id="GO:0043565">
    <property type="term" value="F:sequence-specific DNA binding"/>
    <property type="evidence" value="ECO:0007669"/>
    <property type="project" value="InterPro"/>
</dbReference>
<keyword evidence="1" id="KW-0805">Transcription regulation</keyword>
<dbReference type="InterPro" id="IPR000485">
    <property type="entry name" value="AsnC-type_HTH_dom"/>
</dbReference>
<evidence type="ECO:0000256" key="1">
    <source>
        <dbReference type="ARBA" id="ARBA00023015"/>
    </source>
</evidence>
<feature type="domain" description="HTH asnC-type" evidence="4">
    <location>
        <begin position="7"/>
        <end position="68"/>
    </location>
</feature>
<evidence type="ECO:0000313" key="6">
    <source>
        <dbReference type="Proteomes" id="UP000197153"/>
    </source>
</evidence>
<dbReference type="Gene3D" id="3.30.70.920">
    <property type="match status" value="1"/>
</dbReference>
<dbReference type="Gene3D" id="1.10.10.10">
    <property type="entry name" value="Winged helix-like DNA-binding domain superfamily/Winged helix DNA-binding domain"/>
    <property type="match status" value="1"/>
</dbReference>
<accession>A0A248JW95</accession>
<organism evidence="5 6">
    <name type="scientific">Nitrospirillum viridazoti CBAmc</name>
    <dbReference type="NCBI Taxonomy" id="1441467"/>
    <lineage>
        <taxon>Bacteria</taxon>
        <taxon>Pseudomonadati</taxon>
        <taxon>Pseudomonadota</taxon>
        <taxon>Alphaproteobacteria</taxon>
        <taxon>Rhodospirillales</taxon>
        <taxon>Azospirillaceae</taxon>
        <taxon>Nitrospirillum</taxon>
        <taxon>Nitrospirillum viridazoti</taxon>
    </lineage>
</organism>
<dbReference type="EMBL" id="CP022111">
    <property type="protein sequence ID" value="ASG22761.1"/>
    <property type="molecule type" value="Genomic_DNA"/>
</dbReference>
<gene>
    <name evidence="5" type="ORF">Y958_17810</name>
</gene>
<evidence type="ECO:0000313" key="5">
    <source>
        <dbReference type="EMBL" id="ASG22761.1"/>
    </source>
</evidence>
<protein>
    <submittedName>
        <fullName evidence="5">AsnC family transcriptional regulator</fullName>
    </submittedName>
</protein>
<sequence length="168" mass="18772">MLISPDLDAIDAKLLEQLQGDARLPMPVLAERVGLSGPACYRRVRRLREIGAIEREVAIVRPRTLGWPLTMVVLVTLERDSGRATDAGSGHVIDQFMRKIAAVPEVVEAWYVTGDHDFALRIVARDMEGYDDLTRRILLNDENVRTFKTLVVMRQAKALSPVPADQAI</sequence>
<dbReference type="AlphaFoldDB" id="A0A248JW95"/>